<name>A0A2N3VIU0_9NOCA</name>
<proteinExistence type="predicted"/>
<dbReference type="CDD" id="cd01097">
    <property type="entry name" value="Tetrahydromethanopterin_reductase"/>
    <property type="match status" value="1"/>
</dbReference>
<evidence type="ECO:0000313" key="4">
    <source>
        <dbReference type="Proteomes" id="UP000233766"/>
    </source>
</evidence>
<dbReference type="PANTHER" id="PTHR43244">
    <property type="match status" value="1"/>
</dbReference>
<evidence type="ECO:0000313" key="3">
    <source>
        <dbReference type="EMBL" id="PKV81559.1"/>
    </source>
</evidence>
<keyword evidence="1" id="KW-0560">Oxidoreductase</keyword>
<dbReference type="Pfam" id="PF00296">
    <property type="entry name" value="Bac_luciferase"/>
    <property type="match status" value="1"/>
</dbReference>
<feature type="domain" description="Luciferase-like" evidence="2">
    <location>
        <begin position="50"/>
        <end position="364"/>
    </location>
</feature>
<protein>
    <submittedName>
        <fullName evidence="3">F420-dependent oxidoreductase-like protein</fullName>
    </submittedName>
</protein>
<dbReference type="SUPFAM" id="SSF51679">
    <property type="entry name" value="Bacterial luciferase-like"/>
    <property type="match status" value="1"/>
</dbReference>
<dbReference type="AlphaFoldDB" id="A0A2N3VIU0"/>
<dbReference type="GO" id="GO:0016705">
    <property type="term" value="F:oxidoreductase activity, acting on paired donors, with incorporation or reduction of molecular oxygen"/>
    <property type="evidence" value="ECO:0007669"/>
    <property type="project" value="InterPro"/>
</dbReference>
<keyword evidence="4" id="KW-1185">Reference proteome</keyword>
<evidence type="ECO:0000256" key="1">
    <source>
        <dbReference type="ARBA" id="ARBA00023002"/>
    </source>
</evidence>
<organism evidence="3 4">
    <name type="scientific">Nocardia fluminea</name>
    <dbReference type="NCBI Taxonomy" id="134984"/>
    <lineage>
        <taxon>Bacteria</taxon>
        <taxon>Bacillati</taxon>
        <taxon>Actinomycetota</taxon>
        <taxon>Actinomycetes</taxon>
        <taxon>Mycobacteriales</taxon>
        <taxon>Nocardiaceae</taxon>
        <taxon>Nocardia</taxon>
    </lineage>
</organism>
<evidence type="ECO:0000259" key="2">
    <source>
        <dbReference type="Pfam" id="PF00296"/>
    </source>
</evidence>
<comment type="caution">
    <text evidence="3">The sequence shown here is derived from an EMBL/GenBank/DDBJ whole genome shotgun (WGS) entry which is preliminary data.</text>
</comment>
<reference evidence="3 4" key="1">
    <citation type="submission" date="2017-12" db="EMBL/GenBank/DDBJ databases">
        <title>Sequencing the genomes of 1000 Actinobacteria strains.</title>
        <authorList>
            <person name="Klenk H.-P."/>
        </authorList>
    </citation>
    <scope>NUCLEOTIDE SEQUENCE [LARGE SCALE GENOMIC DNA]</scope>
    <source>
        <strain evidence="3 4">DSM 44489</strain>
    </source>
</reference>
<dbReference type="Gene3D" id="3.20.20.30">
    <property type="entry name" value="Luciferase-like domain"/>
    <property type="match status" value="1"/>
</dbReference>
<dbReference type="InterPro" id="IPR050564">
    <property type="entry name" value="F420-G6PD/mer"/>
</dbReference>
<dbReference type="InterPro" id="IPR011251">
    <property type="entry name" value="Luciferase-like_dom"/>
</dbReference>
<dbReference type="EMBL" id="PJMW01000002">
    <property type="protein sequence ID" value="PKV81559.1"/>
    <property type="molecule type" value="Genomic_DNA"/>
</dbReference>
<sequence length="389" mass="42010">MRRELRGIFSQRYRVPAHAPRATSTCADRPTGRGVRVVRGYVGTMRIGLSINYTDGFKETAAEVADLERAGLDIVFVPEAYSFDAVSALGFLAARTERVQLASGILQLYTRTPSLTAMTAAGLDYVSDGRFILGIGASGPQVIEGFHGVAYDAPIGRTRELLEICRTVWRREKLNYQGKYYQIPLPAERGTGLGKELKLINHPVRADIPVLLAALGPKNVELAAEVANGWQPIFFLPEKAKDVWGDALAAGKAKRDPALGELDIFAGPALAIGENVTGLLEFVKPHLALYIGGMGAKGKNFYHTLATKYGYGEAADRIQELYLAGDKQAATQAVPDELVRDVSLIGPEGFVKERIAAMAEAGVTTLNVTPIAENAAGRVKLIEQLRSLC</sequence>
<gene>
    <name evidence="3" type="ORF">ATK86_6027</name>
</gene>
<dbReference type="PANTHER" id="PTHR43244:SF1">
    <property type="entry name" value="5,10-METHYLENETETRAHYDROMETHANOPTERIN REDUCTASE"/>
    <property type="match status" value="1"/>
</dbReference>
<dbReference type="InterPro" id="IPR036661">
    <property type="entry name" value="Luciferase-like_sf"/>
</dbReference>
<dbReference type="NCBIfam" id="TIGR03559">
    <property type="entry name" value="F420_Rv3520c"/>
    <property type="match status" value="1"/>
</dbReference>
<accession>A0A2N3VIU0</accession>
<dbReference type="InterPro" id="IPR019951">
    <property type="entry name" value="F420_OxRdatse_Rv3520c_pred"/>
</dbReference>
<dbReference type="Proteomes" id="UP000233766">
    <property type="component" value="Unassembled WGS sequence"/>
</dbReference>